<dbReference type="AlphaFoldDB" id="A0A9D1SGH1"/>
<dbReference type="EMBL" id="DVMZ01000106">
    <property type="protein sequence ID" value="HIU59271.1"/>
    <property type="molecule type" value="Genomic_DNA"/>
</dbReference>
<dbReference type="InterPro" id="IPR027417">
    <property type="entry name" value="P-loop_NTPase"/>
</dbReference>
<sequence length="331" mass="37246">MPRGAVKNLETIKKSKEKQLKKLMDASGKDDVLKFEDLGIDDLFVDEAHGFKNLFLFTKMNNVAGISTAASQRASDLKLKCEYLQELHGGDRGVVFATGTPISNSMTEMYTMQTYLQPSVLKKLGMTFFDGWAADFGETITSMELSPSGQGYRARTRFAKFTNLPELLKLYRAFADVQTADMVKLNVPKAEKQVITLKPSDTVIELAEEIAERADRIHDGNVDPHIDNMLKITSDGKKLALDPRCFVPESHDEEGSRLNECAERIYEGKVYWLQYTGGDVCKVYDCCVNQKELPDCGKCDHLPCERFTKDPTISEEQNEENLKKMLGRLKG</sequence>
<reference evidence="1" key="1">
    <citation type="submission" date="2020-10" db="EMBL/GenBank/DDBJ databases">
        <authorList>
            <person name="Gilroy R."/>
        </authorList>
    </citation>
    <scope>NUCLEOTIDE SEQUENCE</scope>
    <source>
        <strain evidence="1">11687</strain>
    </source>
</reference>
<dbReference type="Proteomes" id="UP000824081">
    <property type="component" value="Unassembled WGS sequence"/>
</dbReference>
<proteinExistence type="predicted"/>
<reference evidence="1" key="2">
    <citation type="journal article" date="2021" name="PeerJ">
        <title>Extensive microbial diversity within the chicken gut microbiome revealed by metagenomics and culture.</title>
        <authorList>
            <person name="Gilroy R."/>
            <person name="Ravi A."/>
            <person name="Getino M."/>
            <person name="Pursley I."/>
            <person name="Horton D.L."/>
            <person name="Alikhan N.F."/>
            <person name="Baker D."/>
            <person name="Gharbi K."/>
            <person name="Hall N."/>
            <person name="Watson M."/>
            <person name="Adriaenssens E.M."/>
            <person name="Foster-Nyarko E."/>
            <person name="Jarju S."/>
            <person name="Secka A."/>
            <person name="Antonio M."/>
            <person name="Oren A."/>
            <person name="Chaudhuri R.R."/>
            <person name="La Ragione R."/>
            <person name="Hildebrand F."/>
            <person name="Pallen M.J."/>
        </authorList>
    </citation>
    <scope>NUCLEOTIDE SEQUENCE</scope>
    <source>
        <strain evidence="1">11687</strain>
    </source>
</reference>
<comment type="caution">
    <text evidence="1">The sequence shown here is derived from an EMBL/GenBank/DDBJ whole genome shotgun (WGS) entry which is preliminary data.</text>
</comment>
<evidence type="ECO:0000313" key="1">
    <source>
        <dbReference type="EMBL" id="HIU59271.1"/>
    </source>
</evidence>
<gene>
    <name evidence="1" type="ORF">IAC57_04115</name>
</gene>
<evidence type="ECO:0008006" key="3">
    <source>
        <dbReference type="Google" id="ProtNLM"/>
    </source>
</evidence>
<protein>
    <recommendedName>
        <fullName evidence="3">SNF2 N-terminal domain-containing protein</fullName>
    </recommendedName>
</protein>
<dbReference type="InterPro" id="IPR052933">
    <property type="entry name" value="DNA_Protect_Modify"/>
</dbReference>
<accession>A0A9D1SGH1</accession>
<evidence type="ECO:0000313" key="2">
    <source>
        <dbReference type="Proteomes" id="UP000824081"/>
    </source>
</evidence>
<dbReference type="SUPFAM" id="SSF52540">
    <property type="entry name" value="P-loop containing nucleoside triphosphate hydrolases"/>
    <property type="match status" value="1"/>
</dbReference>
<dbReference type="PANTHER" id="PTHR41313">
    <property type="entry name" value="ADENINE-SPECIFIC METHYLTRANSFERASE"/>
    <property type="match status" value="1"/>
</dbReference>
<dbReference type="PANTHER" id="PTHR41313:SF1">
    <property type="entry name" value="DNA METHYLASE ADENINE-SPECIFIC DOMAIN-CONTAINING PROTEIN"/>
    <property type="match status" value="1"/>
</dbReference>
<organism evidence="1 2">
    <name type="scientific">Candidatus Scatosoma pullistercoris</name>
    <dbReference type="NCBI Taxonomy" id="2840934"/>
    <lineage>
        <taxon>Bacteria</taxon>
        <taxon>Bacillati</taxon>
        <taxon>Bacillota</taxon>
        <taxon>Clostridia</taxon>
        <taxon>Candidatus Scatosoma</taxon>
    </lineage>
</organism>
<name>A0A9D1SGH1_9FIRM</name>